<gene>
    <name evidence="3" type="ORF">MECH1_V1_2082</name>
</gene>
<keyword evidence="2" id="KW-0812">Transmembrane</keyword>
<evidence type="ECO:0000256" key="1">
    <source>
        <dbReference type="SAM" id="MobiDB-lite"/>
    </source>
</evidence>
<evidence type="ECO:0000256" key="2">
    <source>
        <dbReference type="SAM" id="Phobius"/>
    </source>
</evidence>
<dbReference type="RefSeq" id="WP_348757417.1">
    <property type="nucleotide sequence ID" value="NZ_OZ026884.1"/>
</dbReference>
<name>A0ABM9NJQ0_9GAMM</name>
<dbReference type="EMBL" id="OZ026884">
    <property type="protein sequence ID" value="CAL1240858.1"/>
    <property type="molecule type" value="Genomic_DNA"/>
</dbReference>
<keyword evidence="2" id="KW-1133">Transmembrane helix</keyword>
<proteinExistence type="predicted"/>
<accession>A0ABM9NJQ0</accession>
<reference evidence="3 4" key="1">
    <citation type="submission" date="2024-04" db="EMBL/GenBank/DDBJ databases">
        <authorList>
            <person name="Cremers G."/>
        </authorList>
    </citation>
    <scope>NUCLEOTIDE SEQUENCE [LARGE SCALE GENOMIC DNA]</scope>
    <source>
        <strain evidence="3">MeCH1-AG</strain>
    </source>
</reference>
<evidence type="ECO:0000313" key="4">
    <source>
        <dbReference type="Proteomes" id="UP001497493"/>
    </source>
</evidence>
<sequence>MLLEILGYVLAYLAFSLAFGILVGKALKQGRRAGAQREERPTSEAPPSRPIEGRMRTGRDADAV</sequence>
<organism evidence="3 4">
    <name type="scientific">Candidatus Methylocalor cossyra</name>
    <dbReference type="NCBI Taxonomy" id="3108543"/>
    <lineage>
        <taxon>Bacteria</taxon>
        <taxon>Pseudomonadati</taxon>
        <taxon>Pseudomonadota</taxon>
        <taxon>Gammaproteobacteria</taxon>
        <taxon>Methylococcales</taxon>
        <taxon>Methylococcaceae</taxon>
        <taxon>Candidatus Methylocalor</taxon>
    </lineage>
</organism>
<feature type="region of interest" description="Disordered" evidence="1">
    <location>
        <begin position="32"/>
        <end position="64"/>
    </location>
</feature>
<dbReference type="Proteomes" id="UP001497493">
    <property type="component" value="Chromosome"/>
</dbReference>
<protein>
    <submittedName>
        <fullName evidence="3">Uncharacterized protein</fullName>
    </submittedName>
</protein>
<keyword evidence="4" id="KW-1185">Reference proteome</keyword>
<evidence type="ECO:0000313" key="3">
    <source>
        <dbReference type="EMBL" id="CAL1240858.1"/>
    </source>
</evidence>
<feature type="transmembrane region" description="Helical" evidence="2">
    <location>
        <begin position="6"/>
        <end position="27"/>
    </location>
</feature>
<keyword evidence="2" id="KW-0472">Membrane</keyword>
<feature type="compositionally biased region" description="Basic and acidic residues" evidence="1">
    <location>
        <begin position="51"/>
        <end position="64"/>
    </location>
</feature>